<accession>A0A0E3MCU5</accession>
<dbReference type="Proteomes" id="UP000033057">
    <property type="component" value="Chromosome"/>
</dbReference>
<dbReference type="Proteomes" id="UP000273443">
    <property type="component" value="Chromosome"/>
</dbReference>
<evidence type="ECO:0000256" key="1">
    <source>
        <dbReference type="SAM" id="Coils"/>
    </source>
</evidence>
<evidence type="ECO:0000313" key="19">
    <source>
        <dbReference type="Proteomes" id="UP000269431"/>
    </source>
</evidence>
<evidence type="ECO:0000313" key="18">
    <source>
        <dbReference type="Proteomes" id="UP000267993"/>
    </source>
</evidence>
<proteinExistence type="predicted"/>
<dbReference type="EMBL" id="CP011056">
    <property type="protein sequence ID" value="AKA77382.1"/>
    <property type="molecule type" value="Genomic_DNA"/>
</dbReference>
<dbReference type="EMBL" id="CP033240">
    <property type="protein sequence ID" value="AZF82225.1"/>
    <property type="molecule type" value="Genomic_DNA"/>
</dbReference>
<evidence type="ECO:0000313" key="4">
    <source>
        <dbReference type="EMBL" id="AKA80073.1"/>
    </source>
</evidence>
<evidence type="ECO:0000313" key="24">
    <source>
        <dbReference type="Proteomes" id="UP000282269"/>
    </source>
</evidence>
<reference evidence="13" key="2">
    <citation type="submission" date="2016-04" db="EMBL/GenBank/DDBJ databases">
        <authorList>
            <person name="Evans L.H."/>
            <person name="Alamgir A."/>
            <person name="Owens N."/>
            <person name="Weber N.D."/>
            <person name="Virtaneva K."/>
            <person name="Barbian K."/>
            <person name="Babar A."/>
            <person name="Rosenke K."/>
        </authorList>
    </citation>
    <scope>NUCLEOTIDE SEQUENCE</scope>
    <source>
        <strain evidence="13">P1</strain>
    </source>
</reference>
<dbReference type="Proteomes" id="UP000033085">
    <property type="component" value="Chromosome"/>
</dbReference>
<keyword evidence="1" id="KW-0175">Coiled coil</keyword>
<evidence type="ECO:0000313" key="20">
    <source>
        <dbReference type="Proteomes" id="UP000273194"/>
    </source>
</evidence>
<evidence type="ECO:0000313" key="22">
    <source>
        <dbReference type="Proteomes" id="UP000275843"/>
    </source>
</evidence>
<evidence type="ECO:0000313" key="7">
    <source>
        <dbReference type="EMBL" id="AZF74392.1"/>
    </source>
</evidence>
<dbReference type="Proteomes" id="UP000273194">
    <property type="component" value="Chromosome"/>
</dbReference>
<gene>
    <name evidence="12" type="ORF">HFC64_03445</name>
    <name evidence="13" type="ORF">SSOP1_1874</name>
    <name evidence="4" type="ORF">SULA_2574</name>
    <name evidence="2" type="ORF">SULB_2576</name>
    <name evidence="3" type="ORF">SULC_2571</name>
    <name evidence="5" type="ORF">SULG_13085</name>
    <name evidence="6" type="ORF">SULH_13085</name>
    <name evidence="7" type="ORF">SULI_13085</name>
    <name evidence="8" type="ORF">SULM_13075</name>
    <name evidence="9" type="ORF">SULN_13065</name>
    <name evidence="10" type="ORF">SULO_13085</name>
    <name evidence="11" type="ORF">SULZ_13115</name>
</gene>
<dbReference type="Proteomes" id="UP000282269">
    <property type="component" value="Chromosome"/>
</dbReference>
<dbReference type="EMBL" id="CP050869">
    <property type="protein sequence ID" value="QPG49072.1"/>
    <property type="molecule type" value="Genomic_DNA"/>
</dbReference>
<evidence type="ECO:0000313" key="21">
    <source>
        <dbReference type="Proteomes" id="UP000273443"/>
    </source>
</evidence>
<evidence type="ECO:0000313" key="2">
    <source>
        <dbReference type="EMBL" id="AKA74688.1"/>
    </source>
</evidence>
<reference evidence="2" key="5">
    <citation type="submission" date="2018-10" db="EMBL/GenBank/DDBJ databases">
        <authorList>
            <person name="McCarthy S."/>
            <person name="Gradnigo J."/>
            <person name="Johnson T."/>
            <person name="Payne S."/>
            <person name="Lipzen A."/>
            <person name="Schackwitz W."/>
            <person name="Martin J."/>
            <person name="Moriyama E."/>
            <person name="Blum P."/>
        </authorList>
    </citation>
    <scope>NUCLEOTIDE SEQUENCE</scope>
    <source>
        <strain evidence="2">SARC-B</strain>
        <strain evidence="3">SARC-C</strain>
        <strain evidence="4">SULA</strain>
    </source>
</reference>
<dbReference type="SUPFAM" id="SSF58064">
    <property type="entry name" value="Influenza hemagglutinin (stalk)"/>
    <property type="match status" value="1"/>
</dbReference>
<evidence type="ECO:0000313" key="11">
    <source>
        <dbReference type="EMBL" id="AZF84817.1"/>
    </source>
</evidence>
<evidence type="ECO:0000313" key="25">
    <source>
        <dbReference type="Proteomes" id="UP000594632"/>
    </source>
</evidence>
<reference evidence="12 25" key="6">
    <citation type="journal article" date="2020" name="Nat. Commun.">
        <title>The structures of two archaeal type IV pili illuminate evolutionary relationships.</title>
        <authorList>
            <person name="Wang F."/>
            <person name="Baquero D.P."/>
            <person name="Su Z."/>
            <person name="Beltran L.C."/>
            <person name="Prangishvili D."/>
            <person name="Krupovic M."/>
            <person name="Egelman E.H."/>
        </authorList>
    </citation>
    <scope>NUCLEOTIDE SEQUENCE [LARGE SCALE GENOMIC DNA]</scope>
    <source>
        <strain evidence="12 25">POZ149</strain>
    </source>
</reference>
<evidence type="ECO:0000313" key="16">
    <source>
        <dbReference type="Proteomes" id="UP000033106"/>
    </source>
</evidence>
<dbReference type="Gene3D" id="6.10.250.2540">
    <property type="match status" value="1"/>
</dbReference>
<dbReference type="PATRIC" id="fig|2287.6.peg.2744"/>
<dbReference type="GeneID" id="44130536"/>
<dbReference type="EMBL" id="CP033236">
    <property type="protein sequence ID" value="AZF71772.1"/>
    <property type="molecule type" value="Genomic_DNA"/>
</dbReference>
<evidence type="ECO:0000313" key="8">
    <source>
        <dbReference type="EMBL" id="AZF77015.1"/>
    </source>
</evidence>
<evidence type="ECO:0000313" key="3">
    <source>
        <dbReference type="EMBL" id="AKA77382.1"/>
    </source>
</evidence>
<dbReference type="KEGG" id="ssof:SULC_2571"/>
<evidence type="ECO:0000313" key="17">
    <source>
        <dbReference type="Proteomes" id="UP000076770"/>
    </source>
</evidence>
<dbReference type="Proteomes" id="UP000594632">
    <property type="component" value="Chromosome"/>
</dbReference>
<evidence type="ECO:0000313" key="15">
    <source>
        <dbReference type="Proteomes" id="UP000033085"/>
    </source>
</evidence>
<protein>
    <submittedName>
        <fullName evidence="2">Uncharacterized protein</fullName>
    </submittedName>
</protein>
<evidence type="ECO:0000313" key="9">
    <source>
        <dbReference type="EMBL" id="AZF79620.1"/>
    </source>
</evidence>
<name>A0A0E3MCU5_SACSO</name>
<dbReference type="Proteomes" id="UP000278715">
    <property type="component" value="Chromosome"/>
</dbReference>
<dbReference type="EMBL" id="CP033239">
    <property type="protein sequence ID" value="AZF79620.1"/>
    <property type="molecule type" value="Genomic_DNA"/>
</dbReference>
<sequence>MADDILYRTLGELLSNYVKTLLEKSGQGKRLSEQEYLILMNYYNSKNMDYVFTELRNIRNELRGIMEIIDRKSKEAIDYADKSRKEAMEYAEKNKKEVIDYVDKTKKEMLDYVDKRFEAIDKRFEAIDKRFDDLNNRIDDLRELILTLAKKT</sequence>
<reference evidence="17" key="3">
    <citation type="submission" date="2016-04" db="EMBL/GenBank/DDBJ databases">
        <authorList>
            <person name="Shah S.A."/>
            <person name="Garrett R.A."/>
        </authorList>
    </citation>
    <scope>NUCLEOTIDE SEQUENCE [LARGE SCALE GENOMIC DNA]</scope>
    <source>
        <strain evidence="17">ATCC 35091 / DSM 1616 / JCM 8930 / NBRC 15331 / P1</strain>
    </source>
</reference>
<evidence type="ECO:0000313" key="6">
    <source>
        <dbReference type="EMBL" id="AZF71772.1"/>
    </source>
</evidence>
<evidence type="ECO:0000313" key="13">
    <source>
        <dbReference type="EMBL" id="SAI85428.1"/>
    </source>
</evidence>
<dbReference type="EMBL" id="CP033241">
    <property type="protein sequence ID" value="AZF84817.1"/>
    <property type="molecule type" value="Genomic_DNA"/>
</dbReference>
<dbReference type="EMBL" id="CP033238">
    <property type="protein sequence ID" value="AZF77015.1"/>
    <property type="molecule type" value="Genomic_DNA"/>
</dbReference>
<dbReference type="Proteomes" id="UP000267993">
    <property type="component" value="Chromosome"/>
</dbReference>
<organism evidence="2 15">
    <name type="scientific">Saccharolobus solfataricus</name>
    <name type="common">Sulfolobus solfataricus</name>
    <dbReference type="NCBI Taxonomy" id="2287"/>
    <lineage>
        <taxon>Archaea</taxon>
        <taxon>Thermoproteota</taxon>
        <taxon>Thermoprotei</taxon>
        <taxon>Sulfolobales</taxon>
        <taxon>Sulfolobaceae</taxon>
        <taxon>Saccharolobus</taxon>
    </lineage>
</organism>
<dbReference type="Proteomes" id="UP000033106">
    <property type="component" value="Chromosome"/>
</dbReference>
<dbReference type="OrthoDB" id="40430at2157"/>
<dbReference type="GeneID" id="1454716"/>
<evidence type="ECO:0000313" key="23">
    <source>
        <dbReference type="Proteomes" id="UP000278715"/>
    </source>
</evidence>
<reference evidence="14 15" key="1">
    <citation type="journal article" date="2015" name="Genome Announc.">
        <title>Complete Genome Sequence of Sulfolobus solfataricus Strain 98/2 and Evolved Derivatives.</title>
        <authorList>
            <person name="McCarthy S."/>
            <person name="Gradnigo J."/>
            <person name="Johnson T."/>
            <person name="Payne S."/>
            <person name="Lipzen A."/>
            <person name="Martin J."/>
            <person name="Schackwitz W."/>
            <person name="Moriyama E."/>
            <person name="Blum P."/>
        </authorList>
    </citation>
    <scope>NUCLEOTIDE SEQUENCE [LARGE SCALE GENOMIC DNA]</scope>
    <source>
        <strain evidence="14">98/2 SULC</strain>
        <strain evidence="2">SARC-B</strain>
        <strain evidence="3">SARC-C</strain>
        <strain evidence="4 16">SULA</strain>
        <strain evidence="15">SULB</strain>
    </source>
</reference>
<dbReference type="RefSeq" id="WP_009990354.1">
    <property type="nucleotide sequence ID" value="NZ_CP011055.2"/>
</dbReference>
<dbReference type="EMBL" id="CP033235">
    <property type="protein sequence ID" value="AZF69152.1"/>
    <property type="molecule type" value="Genomic_DNA"/>
</dbReference>
<evidence type="ECO:0000313" key="5">
    <source>
        <dbReference type="EMBL" id="AZF69152.1"/>
    </source>
</evidence>
<dbReference type="Proteomes" id="UP000076770">
    <property type="component" value="Chromosome i"/>
</dbReference>
<dbReference type="AlphaFoldDB" id="A0A0E3MCU5"/>
<dbReference type="Proteomes" id="UP000269431">
    <property type="component" value="Chromosome"/>
</dbReference>
<dbReference type="EMBL" id="CP011057">
    <property type="protein sequence ID" value="AKA80073.1"/>
    <property type="molecule type" value="Genomic_DNA"/>
</dbReference>
<evidence type="ECO:0000313" key="12">
    <source>
        <dbReference type="EMBL" id="QPG49072.1"/>
    </source>
</evidence>
<dbReference type="EMBL" id="LT549890">
    <property type="protein sequence ID" value="SAI85428.1"/>
    <property type="molecule type" value="Genomic_DNA"/>
</dbReference>
<dbReference type="EMBL" id="CP011055">
    <property type="protein sequence ID" value="AKA74688.1"/>
    <property type="molecule type" value="Genomic_DNA"/>
</dbReference>
<evidence type="ECO:0000313" key="10">
    <source>
        <dbReference type="EMBL" id="AZF82225.1"/>
    </source>
</evidence>
<evidence type="ECO:0000313" key="14">
    <source>
        <dbReference type="Proteomes" id="UP000033057"/>
    </source>
</evidence>
<dbReference type="Proteomes" id="UP000275843">
    <property type="component" value="Chromosome"/>
</dbReference>
<dbReference type="KEGG" id="ssoa:SULA_2574"/>
<reference evidence="18 19" key="4">
    <citation type="journal article" date="2018" name="Proc. Natl. Acad. Sci. U.S.A.">
        <title>Nonmutational mechanism of inheritance in the Archaeon Sulfolobus solfataricus.</title>
        <authorList>
            <person name="Payne S."/>
            <person name="McCarthy S."/>
            <person name="Johnson T."/>
            <person name="North E."/>
            <person name="Blum P."/>
        </authorList>
    </citation>
    <scope>NUCLEOTIDE SEQUENCE [LARGE SCALE GENOMIC DNA]</scope>
    <source>
        <strain evidence="6 18">SARC-H</strain>
        <strain evidence="7 22">SARC-I</strain>
        <strain evidence="9 23">SARC-N</strain>
        <strain evidence="10 24">SARC-O</strain>
        <strain evidence="11 19">SUL120</strain>
        <strain evidence="5 20">SULG</strain>
        <strain evidence="8 21">SULM</strain>
    </source>
</reference>
<dbReference type="EMBL" id="CP033237">
    <property type="protein sequence ID" value="AZF74392.1"/>
    <property type="molecule type" value="Genomic_DNA"/>
</dbReference>
<dbReference type="KEGG" id="ssol:SULB_2576"/>
<feature type="coiled-coil region" evidence="1">
    <location>
        <begin position="124"/>
        <end position="151"/>
    </location>
</feature>